<dbReference type="Pfam" id="PF00108">
    <property type="entry name" value="Thiolase_N"/>
    <property type="match status" value="1"/>
</dbReference>
<name>Q6SHL5_9BACT</name>
<evidence type="ECO:0000256" key="1">
    <source>
        <dbReference type="ARBA" id="ARBA00010982"/>
    </source>
</evidence>
<organism evidence="8">
    <name type="scientific">uncultured marine bacterium 314</name>
    <dbReference type="NCBI Taxonomy" id="257387"/>
    <lineage>
        <taxon>Bacteria</taxon>
        <taxon>environmental samples</taxon>
    </lineage>
</organism>
<evidence type="ECO:0000259" key="6">
    <source>
        <dbReference type="Pfam" id="PF00108"/>
    </source>
</evidence>
<dbReference type="InterPro" id="IPR020616">
    <property type="entry name" value="Thiolase_N"/>
</dbReference>
<dbReference type="InterPro" id="IPR020613">
    <property type="entry name" value="Thiolase_CS"/>
</dbReference>
<dbReference type="PANTHER" id="PTHR18919">
    <property type="entry name" value="ACETYL-COA C-ACYLTRANSFERASE"/>
    <property type="match status" value="1"/>
</dbReference>
<dbReference type="NCBIfam" id="TIGR01930">
    <property type="entry name" value="AcCoA-C-Actrans"/>
    <property type="match status" value="1"/>
</dbReference>
<dbReference type="InterPro" id="IPR016039">
    <property type="entry name" value="Thiolase-like"/>
</dbReference>
<evidence type="ECO:0000259" key="7">
    <source>
        <dbReference type="Pfam" id="PF02803"/>
    </source>
</evidence>
<keyword evidence="2 5" id="KW-0808">Transferase</keyword>
<sequence>MKSNEKNVVITSAVRTPVGTFGGSLKNIQGHMLGSVVIKKVLKKSKIKSNDVDEVIMGQVLTGSAGQNPARQAAIQAGLPIDKTAYVINQVCGSGLRSVAAGYQAIMSNDANIIIAGGQESMSNAPHAINIRKGQKLKESKLVDTMIKDGLWDAFNGYHMGITAENVASKWQITRKDQDDFALLSQTKTEKAQKDGKFKNEIVPVVLKSKKGDSIFKVDEHPRAGMTIEILTRLNPAFKKDGTVTAGNASGINDGAAAVVLMSQSEANKRNLNPLARIASWATCGVDPSLMGSGPIPASKKALEKAGWKISDLDLIEANEAFAAQSLAVIKDLRIPKEKVNVNGGAIALGHPIGASGARILVTLLHEMTKRDAKKALATLCIGGGMGIAMCIESNS</sequence>
<reference evidence="8" key="2">
    <citation type="submission" date="2003-12" db="EMBL/GenBank/DDBJ databases">
        <title>Monterey Bay Coastal Ocean Microbial Observatory environmental clone sequencing.</title>
        <authorList>
            <person name="DeLong E.F."/>
        </authorList>
    </citation>
    <scope>NUCLEOTIDE SEQUENCE</scope>
</reference>
<dbReference type="Gene3D" id="3.40.47.10">
    <property type="match status" value="2"/>
</dbReference>
<evidence type="ECO:0000256" key="3">
    <source>
        <dbReference type="ARBA" id="ARBA00023315"/>
    </source>
</evidence>
<dbReference type="Pfam" id="PF02803">
    <property type="entry name" value="Thiolase_C"/>
    <property type="match status" value="1"/>
</dbReference>
<dbReference type="GO" id="GO:0003985">
    <property type="term" value="F:acetyl-CoA C-acetyltransferase activity"/>
    <property type="evidence" value="ECO:0007669"/>
    <property type="project" value="UniProtKB-EC"/>
</dbReference>
<dbReference type="FunFam" id="3.40.47.10:FF:000010">
    <property type="entry name" value="Acetyl-CoA acetyltransferase (Thiolase)"/>
    <property type="match status" value="1"/>
</dbReference>
<feature type="domain" description="Thiolase C-terminal" evidence="7">
    <location>
        <begin position="273"/>
        <end position="393"/>
    </location>
</feature>
<dbReference type="PROSITE" id="PS00737">
    <property type="entry name" value="THIOLASE_2"/>
    <property type="match status" value="1"/>
</dbReference>
<feature type="active site" description="Acyl-thioester intermediate" evidence="4">
    <location>
        <position position="92"/>
    </location>
</feature>
<reference evidence="8" key="1">
    <citation type="submission" date="2003-11" db="EMBL/GenBank/DDBJ databases">
        <authorList>
            <person name="Heidelberg J.F."/>
            <person name="Eisen J.A."/>
            <person name="Nelson W.C."/>
            <person name="DeLong E.F."/>
        </authorList>
    </citation>
    <scope>NUCLEOTIDE SEQUENCE</scope>
</reference>
<evidence type="ECO:0000256" key="5">
    <source>
        <dbReference type="RuleBase" id="RU003557"/>
    </source>
</evidence>
<feature type="domain" description="Thiolase N-terminal" evidence="6">
    <location>
        <begin position="8"/>
        <end position="265"/>
    </location>
</feature>
<comment type="similarity">
    <text evidence="1 5">Belongs to the thiolase-like superfamily. Thiolase family.</text>
</comment>
<dbReference type="PANTHER" id="PTHR18919:SF107">
    <property type="entry name" value="ACETYL-COA ACETYLTRANSFERASE, CYTOSOLIC"/>
    <property type="match status" value="1"/>
</dbReference>
<dbReference type="SUPFAM" id="SSF53901">
    <property type="entry name" value="Thiolase-like"/>
    <property type="match status" value="2"/>
</dbReference>
<dbReference type="CDD" id="cd00751">
    <property type="entry name" value="thiolase"/>
    <property type="match status" value="1"/>
</dbReference>
<dbReference type="EC" id="2.3.1.9" evidence="8"/>
<dbReference type="EMBL" id="AY458634">
    <property type="protein sequence ID" value="AAR37606.1"/>
    <property type="molecule type" value="Genomic_DNA"/>
</dbReference>
<proteinExistence type="inferred from homology"/>
<dbReference type="PROSITE" id="PS00099">
    <property type="entry name" value="THIOLASE_3"/>
    <property type="match status" value="1"/>
</dbReference>
<dbReference type="InterPro" id="IPR002155">
    <property type="entry name" value="Thiolase"/>
</dbReference>
<dbReference type="InterPro" id="IPR020610">
    <property type="entry name" value="Thiolase_AS"/>
</dbReference>
<gene>
    <name evidence="8" type="primary">atoB</name>
    <name evidence="8" type="ORF">MBMO_EBAC750-09G06.21</name>
</gene>
<dbReference type="PIRSF" id="PIRSF000429">
    <property type="entry name" value="Ac-CoA_Ac_transf"/>
    <property type="match status" value="1"/>
</dbReference>
<feature type="active site" description="Proton acceptor" evidence="4">
    <location>
        <position position="381"/>
    </location>
</feature>
<dbReference type="InterPro" id="IPR020617">
    <property type="entry name" value="Thiolase_C"/>
</dbReference>
<dbReference type="InterPro" id="IPR020615">
    <property type="entry name" value="Thiolase_acyl_enz_int_AS"/>
</dbReference>
<evidence type="ECO:0000313" key="8">
    <source>
        <dbReference type="EMBL" id="AAR37606.1"/>
    </source>
</evidence>
<dbReference type="AlphaFoldDB" id="Q6SHL5"/>
<protein>
    <submittedName>
        <fullName evidence="8">Acetyl-CoA acetyltransferase</fullName>
        <ecNumber evidence="8">2.3.1.9</ecNumber>
    </submittedName>
</protein>
<accession>Q6SHL5</accession>
<evidence type="ECO:0000256" key="4">
    <source>
        <dbReference type="PIRSR" id="PIRSR000429-1"/>
    </source>
</evidence>
<evidence type="ECO:0000256" key="2">
    <source>
        <dbReference type="ARBA" id="ARBA00022679"/>
    </source>
</evidence>
<keyword evidence="3 5" id="KW-0012">Acyltransferase</keyword>
<feature type="active site" description="Proton acceptor" evidence="4">
    <location>
        <position position="351"/>
    </location>
</feature>
<dbReference type="PROSITE" id="PS00098">
    <property type="entry name" value="THIOLASE_1"/>
    <property type="match status" value="1"/>
</dbReference>